<dbReference type="EMBL" id="CP117884">
    <property type="protein sequence ID" value="WDF83617.1"/>
    <property type="molecule type" value="Genomic_DNA"/>
</dbReference>
<organism evidence="1 2">
    <name type="scientific">Lacticaseibacillus pabuli</name>
    <dbReference type="NCBI Taxonomy" id="3025672"/>
    <lineage>
        <taxon>Bacteria</taxon>
        <taxon>Bacillati</taxon>
        <taxon>Bacillota</taxon>
        <taxon>Bacilli</taxon>
        <taxon>Lactobacillales</taxon>
        <taxon>Lactobacillaceae</taxon>
        <taxon>Lacticaseibacillus</taxon>
    </lineage>
</organism>
<protein>
    <submittedName>
        <fullName evidence="1">Uncharacterized protein</fullName>
    </submittedName>
</protein>
<evidence type="ECO:0000313" key="2">
    <source>
        <dbReference type="Proteomes" id="UP001220377"/>
    </source>
</evidence>
<proteinExistence type="predicted"/>
<dbReference type="Proteomes" id="UP001220377">
    <property type="component" value="Chromosome"/>
</dbReference>
<sequence>MTETKRDVFEAAGKVAVPQEVAEYIKNLKDYGAPLFVAMQPDLAPRFIRDYLFPVMSMALDENDLRQTRDSRQDTFARAWLAWPNVEVDHDAD</sequence>
<gene>
    <name evidence="1" type="ORF">PQ472_05115</name>
</gene>
<accession>A0ABY7WXD7</accession>
<evidence type="ECO:0000313" key="1">
    <source>
        <dbReference type="EMBL" id="WDF83617.1"/>
    </source>
</evidence>
<reference evidence="1 2" key="1">
    <citation type="submission" date="2023-02" db="EMBL/GenBank/DDBJ databases">
        <title>Genome sequence of Lacticaseibacillus sp. KACC 23028.</title>
        <authorList>
            <person name="Kim S."/>
            <person name="Heo J."/>
            <person name="Kwon S.-W."/>
        </authorList>
    </citation>
    <scope>NUCLEOTIDE SEQUENCE [LARGE SCALE GENOMIC DNA]</scope>
    <source>
        <strain evidence="1 2">KACC 23028</strain>
    </source>
</reference>
<keyword evidence="2" id="KW-1185">Reference proteome</keyword>
<name>A0ABY7WXD7_9LACO</name>
<dbReference type="RefSeq" id="WP_274261889.1">
    <property type="nucleotide sequence ID" value="NZ_CP117884.1"/>
</dbReference>